<evidence type="ECO:0000256" key="13">
    <source>
        <dbReference type="ARBA" id="ARBA00047384"/>
    </source>
</evidence>
<proteinExistence type="predicted"/>
<feature type="domain" description="Protein arginine N-methyltransferase" evidence="19">
    <location>
        <begin position="335"/>
        <end position="488"/>
    </location>
</feature>
<dbReference type="Pfam" id="PF13649">
    <property type="entry name" value="Methyltransf_25"/>
    <property type="match status" value="1"/>
</dbReference>
<keyword evidence="5" id="KW-0597">Phosphoprotein</keyword>
<evidence type="ECO:0000259" key="17">
    <source>
        <dbReference type="Pfam" id="PF13649"/>
    </source>
</evidence>
<evidence type="ECO:0000256" key="9">
    <source>
        <dbReference type="ARBA" id="ARBA00022723"/>
    </source>
</evidence>
<dbReference type="FunFam" id="3.40.50.150:FF:000034">
    <property type="entry name" value="Protein arginine N-methyltransferase 3"/>
    <property type="match status" value="1"/>
</dbReference>
<accession>R7UFQ0</accession>
<keyword evidence="16" id="KW-0175">Coiled coil</keyword>
<evidence type="ECO:0000256" key="16">
    <source>
        <dbReference type="SAM" id="Coils"/>
    </source>
</evidence>
<evidence type="ECO:0000256" key="11">
    <source>
        <dbReference type="ARBA" id="ARBA00022833"/>
    </source>
</evidence>
<dbReference type="SUPFAM" id="SSF57667">
    <property type="entry name" value="beta-beta-alpha zinc fingers"/>
    <property type="match status" value="1"/>
</dbReference>
<keyword evidence="11" id="KW-0862">Zinc</keyword>
<dbReference type="InterPro" id="IPR055135">
    <property type="entry name" value="PRMT_dom"/>
</dbReference>
<keyword evidence="10" id="KW-0863">Zinc-finger</keyword>
<comment type="catalytic activity">
    <reaction evidence="14">
        <text>L-arginyl-[protein] + S-adenosyl-L-methionine = N(omega)-methyl-L-arginyl-[protein] + S-adenosyl-L-homocysteine + H(+)</text>
        <dbReference type="Rhea" id="RHEA:48100"/>
        <dbReference type="Rhea" id="RHEA-COMP:10532"/>
        <dbReference type="Rhea" id="RHEA-COMP:11990"/>
        <dbReference type="ChEBI" id="CHEBI:15378"/>
        <dbReference type="ChEBI" id="CHEBI:29965"/>
        <dbReference type="ChEBI" id="CHEBI:57856"/>
        <dbReference type="ChEBI" id="CHEBI:59789"/>
        <dbReference type="ChEBI" id="CHEBI:65280"/>
    </reaction>
    <physiologicalReaction direction="left-to-right" evidence="14">
        <dbReference type="Rhea" id="RHEA:48101"/>
    </physiologicalReaction>
</comment>
<feature type="coiled-coil region" evidence="16">
    <location>
        <begin position="131"/>
        <end position="158"/>
    </location>
</feature>
<dbReference type="EMBL" id="KB301969">
    <property type="protein sequence ID" value="ELU04923.1"/>
    <property type="molecule type" value="Genomic_DNA"/>
</dbReference>
<dbReference type="PROSITE" id="PS51678">
    <property type="entry name" value="SAM_MT_PRMT"/>
    <property type="match status" value="1"/>
</dbReference>
<keyword evidence="6 15" id="KW-0489">Methyltransferase</keyword>
<dbReference type="InterPro" id="IPR025799">
    <property type="entry name" value="Arg_MeTrfase"/>
</dbReference>
<dbReference type="CDD" id="cd02440">
    <property type="entry name" value="AdoMet_MTases"/>
    <property type="match status" value="1"/>
</dbReference>
<evidence type="ECO:0000313" key="20">
    <source>
        <dbReference type="EMBL" id="ELU04923.1"/>
    </source>
</evidence>
<dbReference type="InterPro" id="IPR041698">
    <property type="entry name" value="Methyltransf_25"/>
</dbReference>
<dbReference type="FunCoup" id="R7UFQ0">
    <property type="interactions" value="1016"/>
</dbReference>
<dbReference type="Pfam" id="PF22528">
    <property type="entry name" value="PRMT_C"/>
    <property type="match status" value="1"/>
</dbReference>
<evidence type="ECO:0000259" key="18">
    <source>
        <dbReference type="Pfam" id="PF21137"/>
    </source>
</evidence>
<keyword evidence="12" id="KW-0539">Nucleus</keyword>
<dbReference type="EnsemblMetazoa" id="CapteT219758">
    <property type="protein sequence ID" value="CapteP219758"/>
    <property type="gene ID" value="CapteG219758"/>
</dbReference>
<comment type="subcellular location">
    <subcellularLocation>
        <location evidence="2">Cytoplasm</location>
        <location evidence="2">Cytosol</location>
    </subcellularLocation>
    <subcellularLocation>
        <location evidence="1">Nucleus</location>
    </subcellularLocation>
</comment>
<gene>
    <name evidence="20" type="ORF">CAPTEDRAFT_219758</name>
</gene>
<reference evidence="22" key="1">
    <citation type="submission" date="2012-12" db="EMBL/GenBank/DDBJ databases">
        <authorList>
            <person name="Hellsten U."/>
            <person name="Grimwood J."/>
            <person name="Chapman J.A."/>
            <person name="Shapiro H."/>
            <person name="Aerts A."/>
            <person name="Otillar R.P."/>
            <person name="Terry A.Y."/>
            <person name="Boore J.L."/>
            <person name="Simakov O."/>
            <person name="Marletaz F."/>
            <person name="Cho S.-J."/>
            <person name="Edsinger-Gonzales E."/>
            <person name="Havlak P."/>
            <person name="Kuo D.-H."/>
            <person name="Larsson T."/>
            <person name="Lv J."/>
            <person name="Arendt D."/>
            <person name="Savage R."/>
            <person name="Osoegawa K."/>
            <person name="de Jong P."/>
            <person name="Lindberg D.R."/>
            <person name="Seaver E.C."/>
            <person name="Weisblat D.A."/>
            <person name="Putnam N.H."/>
            <person name="Grigoriev I.V."/>
            <person name="Rokhsar D.S."/>
        </authorList>
    </citation>
    <scope>NUCLEOTIDE SEQUENCE</scope>
    <source>
        <strain evidence="22">I ESC-2004</strain>
    </source>
</reference>
<reference evidence="21" key="3">
    <citation type="submission" date="2015-06" db="UniProtKB">
        <authorList>
            <consortium name="EnsemblMetazoa"/>
        </authorList>
    </citation>
    <scope>IDENTIFICATION</scope>
</reference>
<dbReference type="Pfam" id="PF21137">
    <property type="entry name" value="ANM3_C2H2_Zf"/>
    <property type="match status" value="1"/>
</dbReference>
<protein>
    <recommendedName>
        <fullName evidence="3">type I protein arginine methyltransferase</fullName>
        <ecNumber evidence="3">2.1.1.319</ecNumber>
    </recommendedName>
</protein>
<evidence type="ECO:0000256" key="2">
    <source>
        <dbReference type="ARBA" id="ARBA00004514"/>
    </source>
</evidence>
<dbReference type="OrthoDB" id="7848332at2759"/>
<dbReference type="Gene3D" id="2.70.160.11">
    <property type="entry name" value="Hnrnp arginine n-methyltransferase1"/>
    <property type="match status" value="1"/>
</dbReference>
<evidence type="ECO:0000256" key="15">
    <source>
        <dbReference type="PROSITE-ProRule" id="PRU01015"/>
    </source>
</evidence>
<dbReference type="PANTHER" id="PTHR11006:SF53">
    <property type="entry name" value="PROTEIN ARGININE N-METHYLTRANSFERASE 3"/>
    <property type="match status" value="1"/>
</dbReference>
<evidence type="ECO:0000256" key="5">
    <source>
        <dbReference type="ARBA" id="ARBA00022553"/>
    </source>
</evidence>
<dbReference type="EC" id="2.1.1.319" evidence="3"/>
<keyword evidence="4" id="KW-0963">Cytoplasm</keyword>
<dbReference type="InterPro" id="IPR049482">
    <property type="entry name" value="ANM3-like_C2H2_Zf"/>
</dbReference>
<dbReference type="SUPFAM" id="SSF53335">
    <property type="entry name" value="S-adenosyl-L-methionine-dependent methyltransferases"/>
    <property type="match status" value="1"/>
</dbReference>
<evidence type="ECO:0000256" key="4">
    <source>
        <dbReference type="ARBA" id="ARBA00022490"/>
    </source>
</evidence>
<dbReference type="OMA" id="MAPSQCK"/>
<dbReference type="GO" id="GO:0032259">
    <property type="term" value="P:methylation"/>
    <property type="evidence" value="ECO:0007669"/>
    <property type="project" value="UniProtKB-KW"/>
</dbReference>
<evidence type="ECO:0000313" key="22">
    <source>
        <dbReference type="Proteomes" id="UP000014760"/>
    </source>
</evidence>
<dbReference type="GO" id="GO:0005634">
    <property type="term" value="C:nucleus"/>
    <property type="evidence" value="ECO:0007669"/>
    <property type="project" value="UniProtKB-SubCell"/>
</dbReference>
<evidence type="ECO:0000256" key="8">
    <source>
        <dbReference type="ARBA" id="ARBA00022691"/>
    </source>
</evidence>
<dbReference type="Gene3D" id="3.40.50.150">
    <property type="entry name" value="Vaccinia Virus protein VP39"/>
    <property type="match status" value="1"/>
</dbReference>
<reference evidence="20 22" key="2">
    <citation type="journal article" date="2013" name="Nature">
        <title>Insights into bilaterian evolution from three spiralian genomes.</title>
        <authorList>
            <person name="Simakov O."/>
            <person name="Marletaz F."/>
            <person name="Cho S.J."/>
            <person name="Edsinger-Gonzales E."/>
            <person name="Havlak P."/>
            <person name="Hellsten U."/>
            <person name="Kuo D.H."/>
            <person name="Larsson T."/>
            <person name="Lv J."/>
            <person name="Arendt D."/>
            <person name="Savage R."/>
            <person name="Osoegawa K."/>
            <person name="de Jong P."/>
            <person name="Grimwood J."/>
            <person name="Chapman J.A."/>
            <person name="Shapiro H."/>
            <person name="Aerts A."/>
            <person name="Otillar R.P."/>
            <person name="Terry A.Y."/>
            <person name="Boore J.L."/>
            <person name="Grigoriev I.V."/>
            <person name="Lindberg D.R."/>
            <person name="Seaver E.C."/>
            <person name="Weisblat D.A."/>
            <person name="Putnam N.H."/>
            <person name="Rokhsar D.S."/>
        </authorList>
    </citation>
    <scope>NUCLEOTIDE SEQUENCE</scope>
    <source>
        <strain evidence="20 22">I ESC-2004</strain>
    </source>
</reference>
<evidence type="ECO:0000256" key="12">
    <source>
        <dbReference type="ARBA" id="ARBA00023242"/>
    </source>
</evidence>
<dbReference type="Proteomes" id="UP000014760">
    <property type="component" value="Unassembled WGS sequence"/>
</dbReference>
<organism evidence="20">
    <name type="scientific">Capitella teleta</name>
    <name type="common">Polychaete worm</name>
    <dbReference type="NCBI Taxonomy" id="283909"/>
    <lineage>
        <taxon>Eukaryota</taxon>
        <taxon>Metazoa</taxon>
        <taxon>Spiralia</taxon>
        <taxon>Lophotrochozoa</taxon>
        <taxon>Annelida</taxon>
        <taxon>Polychaeta</taxon>
        <taxon>Sedentaria</taxon>
        <taxon>Scolecida</taxon>
        <taxon>Capitellidae</taxon>
        <taxon>Capitella</taxon>
    </lineage>
</organism>
<dbReference type="HOGENOM" id="CLU_017375_6_2_1"/>
<evidence type="ECO:0000256" key="1">
    <source>
        <dbReference type="ARBA" id="ARBA00004123"/>
    </source>
</evidence>
<feature type="domain" description="Protein arginine N-methyltransferase 3-like C2H2 zinc finger" evidence="18">
    <location>
        <begin position="67"/>
        <end position="98"/>
    </location>
</feature>
<keyword evidence="7 15" id="KW-0808">Transferase</keyword>
<keyword evidence="9" id="KW-0479">Metal-binding</keyword>
<evidence type="ECO:0000256" key="14">
    <source>
        <dbReference type="ARBA" id="ARBA00049303"/>
    </source>
</evidence>
<evidence type="ECO:0000259" key="19">
    <source>
        <dbReference type="Pfam" id="PF22528"/>
    </source>
</evidence>
<dbReference type="AlphaFoldDB" id="R7UFQ0"/>
<dbReference type="InterPro" id="IPR036236">
    <property type="entry name" value="Znf_C2H2_sf"/>
</dbReference>
<dbReference type="FunFam" id="2.70.160.11:FF:000001">
    <property type="entry name" value="Blast:Protein arginine N-methyltransferase 1"/>
    <property type="match status" value="1"/>
</dbReference>
<name>R7UFQ0_CAPTE</name>
<dbReference type="PANTHER" id="PTHR11006">
    <property type="entry name" value="PROTEIN ARGININE N-METHYLTRANSFERASE"/>
    <property type="match status" value="1"/>
</dbReference>
<sequence length="496" mass="56271">MAEAEKHLNDSDEEGDEDDWMEFEEEAASACNVLCLFCTETFNDVEAAFSHCKDCHAFSIAKAISLFHLDCFTYIKLVNFIRAEMRNQPWVDDLYMKPVMEDDAFLQFDIDLVTPASSASQAPGDPLLERLREAEIRARVAEEELQVITKDFNQLRSTAQHLVQSQEVVRSDHAVGDLTEDEDDVYFGSYGHFSIHQEMLKDKVRTLSYRDAMYNNKECFKDKVVLDIGCGTGILSMFAATCGAKLVIGVDQSDIIYQAMDIVRENGFDDRVKLLKGRMEDVDLPVEKVDVIVSEWMGYFLLFESMLDTVLWARDHYLKEDGLLLPNACDVQLSLLADSDLHAAQCGYWDNVYGFSMKCMRKCVVREASVAIVKAANIISEPCIVKDLDLLTCKIKDLEFTSPFKLTCSRSGKITAIVGHFDMGFTQCPSNVKFSTSAKDTPTHWKQSVFLLENPLEMKEGEELSGEIVCKKNRKDPRSLMISLSFRNQIINYLMQ</sequence>
<dbReference type="EMBL" id="AMQN01008017">
    <property type="status" value="NOT_ANNOTATED_CDS"/>
    <property type="molecule type" value="Genomic_DNA"/>
</dbReference>
<evidence type="ECO:0000256" key="10">
    <source>
        <dbReference type="ARBA" id="ARBA00022771"/>
    </source>
</evidence>
<dbReference type="InterPro" id="IPR029063">
    <property type="entry name" value="SAM-dependent_MTases_sf"/>
</dbReference>
<comment type="catalytic activity">
    <reaction evidence="13">
        <text>L-arginyl-[protein] + 2 S-adenosyl-L-methionine = N(omega),N(omega)-dimethyl-L-arginyl-[protein] + 2 S-adenosyl-L-homocysteine + 2 H(+)</text>
        <dbReference type="Rhea" id="RHEA:48096"/>
        <dbReference type="Rhea" id="RHEA-COMP:10532"/>
        <dbReference type="Rhea" id="RHEA-COMP:11991"/>
        <dbReference type="ChEBI" id="CHEBI:15378"/>
        <dbReference type="ChEBI" id="CHEBI:29965"/>
        <dbReference type="ChEBI" id="CHEBI:57856"/>
        <dbReference type="ChEBI" id="CHEBI:59789"/>
        <dbReference type="ChEBI" id="CHEBI:61897"/>
        <dbReference type="EC" id="2.1.1.319"/>
    </reaction>
    <physiologicalReaction direction="left-to-right" evidence="13">
        <dbReference type="Rhea" id="RHEA:48097"/>
    </physiologicalReaction>
</comment>
<keyword evidence="8 15" id="KW-0949">S-adenosyl-L-methionine</keyword>
<feature type="domain" description="Methyltransferase" evidence="17">
    <location>
        <begin position="225"/>
        <end position="308"/>
    </location>
</feature>
<evidence type="ECO:0000313" key="21">
    <source>
        <dbReference type="EnsemblMetazoa" id="CapteP219758"/>
    </source>
</evidence>
<evidence type="ECO:0000256" key="6">
    <source>
        <dbReference type="ARBA" id="ARBA00022603"/>
    </source>
</evidence>
<dbReference type="STRING" id="283909.R7UFQ0"/>
<keyword evidence="22" id="KW-1185">Reference proteome</keyword>
<evidence type="ECO:0000256" key="7">
    <source>
        <dbReference type="ARBA" id="ARBA00022679"/>
    </source>
</evidence>
<dbReference type="GO" id="GO:0035242">
    <property type="term" value="F:protein-arginine omega-N asymmetric methyltransferase activity"/>
    <property type="evidence" value="ECO:0007669"/>
    <property type="project" value="UniProtKB-EC"/>
</dbReference>
<evidence type="ECO:0000256" key="3">
    <source>
        <dbReference type="ARBA" id="ARBA00011925"/>
    </source>
</evidence>
<dbReference type="GO" id="GO:0042054">
    <property type="term" value="F:histone methyltransferase activity"/>
    <property type="evidence" value="ECO:0007669"/>
    <property type="project" value="TreeGrafter"/>
</dbReference>